<keyword evidence="5" id="KW-0677">Repeat</keyword>
<evidence type="ECO:0000259" key="12">
    <source>
        <dbReference type="PROSITE" id="PS50106"/>
    </source>
</evidence>
<dbReference type="InterPro" id="IPR041489">
    <property type="entry name" value="PDZ_6"/>
</dbReference>
<organism evidence="13 14">
    <name type="scientific">Estrella lausannensis</name>
    <dbReference type="NCBI Taxonomy" id="483423"/>
    <lineage>
        <taxon>Bacteria</taxon>
        <taxon>Pseudomonadati</taxon>
        <taxon>Chlamydiota</taxon>
        <taxon>Chlamydiia</taxon>
        <taxon>Parachlamydiales</taxon>
        <taxon>Candidatus Criblamydiaceae</taxon>
        <taxon>Estrella</taxon>
    </lineage>
</organism>
<dbReference type="Pfam" id="PF17820">
    <property type="entry name" value="PDZ_6"/>
    <property type="match status" value="1"/>
</dbReference>
<dbReference type="SUPFAM" id="SSF50494">
    <property type="entry name" value="Trypsin-like serine proteases"/>
    <property type="match status" value="1"/>
</dbReference>
<feature type="chain" id="PRO_5010600515" description="Periplasmic serine endoprotease DegP-like" evidence="11">
    <location>
        <begin position="23"/>
        <end position="468"/>
    </location>
</feature>
<dbReference type="InterPro" id="IPR009003">
    <property type="entry name" value="Peptidase_S1_PA"/>
</dbReference>
<keyword evidence="3 11" id="KW-0645">Protease</keyword>
<sequence>MTLRSMLLMFITSLTLVHGTPAAERSESYRDFTFVAEKAIPAVVSIQVKSTGGSKGRALAEDTDPFSDLYQDELFSKLFGGRRLLPKEPQESTAQASGFLISKEGLILTNNHVVTGAKAITVTLNDGRELNAKLVGQDPNTDLAIIKIDAENLPYLEMGNSDELRVGQWVIAIGNPLGLQASLTVGVVSAKGRSNLDLARIEDFIQTDAAINRGNSGGPLLNMSGEVVGINTAIVSNLASGGYMGIGFAIPSNIAHYVVSEIEKSGEVSRGFLGVALQPLDKDLANAFGLEKADGALIAEVQRNGAAFSAGIRQGDIILGINKKKIAGIGQLRNAVAMMKPGDKVTLEIMREGKKMDVPVTLGTLAKVGQKPAVHVSKIGIEVAALNDEIKEKLKIESAGVMVKKVDSESLAYIAGIREGALILSVNQKKVETPEEFDRIVAETESGKPLLFLIRQGESMRFVSIRER</sequence>
<dbReference type="InterPro" id="IPR036034">
    <property type="entry name" value="PDZ_sf"/>
</dbReference>
<keyword evidence="14" id="KW-1185">Reference proteome</keyword>
<proteinExistence type="inferred from homology"/>
<keyword evidence="7 11" id="KW-0378">Hydrolase</keyword>
<dbReference type="RefSeq" id="WP_098039021.1">
    <property type="nucleotide sequence ID" value="NZ_CWGJ01000026.1"/>
</dbReference>
<evidence type="ECO:0000256" key="7">
    <source>
        <dbReference type="ARBA" id="ARBA00022801"/>
    </source>
</evidence>
<dbReference type="Pfam" id="PF13180">
    <property type="entry name" value="PDZ_2"/>
    <property type="match status" value="1"/>
</dbReference>
<feature type="binding site" evidence="10">
    <location>
        <position position="142"/>
    </location>
    <ligand>
        <name>substrate</name>
    </ligand>
</feature>
<keyword evidence="11" id="KW-0346">Stress response</keyword>
<feature type="binding site" evidence="10">
    <location>
        <position position="112"/>
    </location>
    <ligand>
        <name>substrate</name>
    </ligand>
</feature>
<feature type="domain" description="PDZ" evidence="12">
    <location>
        <begin position="259"/>
        <end position="353"/>
    </location>
</feature>
<feature type="binding site" evidence="10">
    <location>
        <begin position="214"/>
        <end position="216"/>
    </location>
    <ligand>
        <name>substrate</name>
    </ligand>
</feature>
<comment type="similarity">
    <text evidence="2 11">Belongs to the peptidase S1C family.</text>
</comment>
<feature type="active site" description="Charge relay system" evidence="9">
    <location>
        <position position="142"/>
    </location>
</feature>
<name>A0A0H5DTH6_9BACT</name>
<dbReference type="PROSITE" id="PS50106">
    <property type="entry name" value="PDZ"/>
    <property type="match status" value="1"/>
</dbReference>
<dbReference type="InterPro" id="IPR011782">
    <property type="entry name" value="Pept_S1C_Do"/>
</dbReference>
<evidence type="ECO:0000256" key="8">
    <source>
        <dbReference type="ARBA" id="ARBA00022825"/>
    </source>
</evidence>
<dbReference type="InterPro" id="IPR001940">
    <property type="entry name" value="Peptidase_S1C"/>
</dbReference>
<evidence type="ECO:0000313" key="14">
    <source>
        <dbReference type="Proteomes" id="UP000220251"/>
    </source>
</evidence>
<evidence type="ECO:0000256" key="3">
    <source>
        <dbReference type="ARBA" id="ARBA00022670"/>
    </source>
</evidence>
<dbReference type="SUPFAM" id="SSF50156">
    <property type="entry name" value="PDZ domain-like"/>
    <property type="match status" value="2"/>
</dbReference>
<evidence type="ECO:0000256" key="9">
    <source>
        <dbReference type="PIRSR" id="PIRSR611782-1"/>
    </source>
</evidence>
<comment type="catalytic activity">
    <reaction evidence="11">
        <text>Acts on substrates that are at least partially unfolded. The cleavage site P1 residue is normally between a pair of hydrophobic residues, such as Val-|-Val.</text>
        <dbReference type="EC" id="3.4.21.107"/>
    </reaction>
</comment>
<accession>A0A0H5DTH6</accession>
<feature type="active site" description="Charge relay system" evidence="9">
    <location>
        <position position="216"/>
    </location>
</feature>
<dbReference type="OrthoDB" id="9758917at2"/>
<dbReference type="EMBL" id="CWGJ01000026">
    <property type="protein sequence ID" value="CRX39154.1"/>
    <property type="molecule type" value="Genomic_DNA"/>
</dbReference>
<protein>
    <recommendedName>
        <fullName evidence="11">Periplasmic serine endoprotease DegP-like</fullName>
        <ecNumber evidence="11">3.4.21.107</ecNumber>
    </recommendedName>
</protein>
<dbReference type="AlphaFoldDB" id="A0A0H5DTH6"/>
<dbReference type="PRINTS" id="PR00834">
    <property type="entry name" value="PROTEASES2C"/>
</dbReference>
<dbReference type="EC" id="3.4.21.107" evidence="11"/>
<evidence type="ECO:0000256" key="4">
    <source>
        <dbReference type="ARBA" id="ARBA00022729"/>
    </source>
</evidence>
<dbReference type="PANTHER" id="PTHR22939">
    <property type="entry name" value="SERINE PROTEASE FAMILY S1C HTRA-RELATED"/>
    <property type="match status" value="1"/>
</dbReference>
<dbReference type="Pfam" id="PF13365">
    <property type="entry name" value="Trypsin_2"/>
    <property type="match status" value="1"/>
</dbReference>
<dbReference type="SMART" id="SM00228">
    <property type="entry name" value="PDZ"/>
    <property type="match status" value="2"/>
</dbReference>
<keyword evidence="6" id="KW-0574">Periplasm</keyword>
<dbReference type="GO" id="GO:0004252">
    <property type="term" value="F:serine-type endopeptidase activity"/>
    <property type="evidence" value="ECO:0007669"/>
    <property type="project" value="InterPro"/>
</dbReference>
<dbReference type="InterPro" id="IPR001478">
    <property type="entry name" value="PDZ"/>
</dbReference>
<dbReference type="GO" id="GO:0006508">
    <property type="term" value="P:proteolysis"/>
    <property type="evidence" value="ECO:0007669"/>
    <property type="project" value="UniProtKB-KW"/>
</dbReference>
<dbReference type="CDD" id="cd10839">
    <property type="entry name" value="cpPDZ1_DegP-like"/>
    <property type="match status" value="1"/>
</dbReference>
<evidence type="ECO:0000256" key="10">
    <source>
        <dbReference type="PIRSR" id="PIRSR611782-2"/>
    </source>
</evidence>
<evidence type="ECO:0000256" key="11">
    <source>
        <dbReference type="RuleBase" id="RU364067"/>
    </source>
</evidence>
<evidence type="ECO:0000256" key="6">
    <source>
        <dbReference type="ARBA" id="ARBA00022764"/>
    </source>
</evidence>
<dbReference type="NCBIfam" id="TIGR02037">
    <property type="entry name" value="degP_htrA_DO"/>
    <property type="match status" value="1"/>
</dbReference>
<feature type="signal peptide" evidence="11">
    <location>
        <begin position="1"/>
        <end position="22"/>
    </location>
</feature>
<dbReference type="PANTHER" id="PTHR22939:SF129">
    <property type="entry name" value="SERINE PROTEASE HTRA2, MITOCHONDRIAL"/>
    <property type="match status" value="1"/>
</dbReference>
<keyword evidence="8 11" id="KW-0720">Serine protease</keyword>
<dbReference type="Proteomes" id="UP000220251">
    <property type="component" value="Unassembled WGS sequence"/>
</dbReference>
<comment type="subcellular location">
    <subcellularLocation>
        <location evidence="1 11">Periplasm</location>
    </subcellularLocation>
</comment>
<evidence type="ECO:0000256" key="2">
    <source>
        <dbReference type="ARBA" id="ARBA00010541"/>
    </source>
</evidence>
<evidence type="ECO:0000256" key="1">
    <source>
        <dbReference type="ARBA" id="ARBA00004418"/>
    </source>
</evidence>
<evidence type="ECO:0000313" key="13">
    <source>
        <dbReference type="EMBL" id="CRX39154.1"/>
    </source>
</evidence>
<keyword evidence="4 11" id="KW-0732">Signal</keyword>
<feature type="active site" description="Charge relay system" evidence="9">
    <location>
        <position position="112"/>
    </location>
</feature>
<gene>
    <name evidence="13" type="primary">degP</name>
    <name evidence="13" type="ORF">ELAC_1829</name>
</gene>
<dbReference type="GO" id="GO:0042597">
    <property type="term" value="C:periplasmic space"/>
    <property type="evidence" value="ECO:0007669"/>
    <property type="project" value="UniProtKB-SubCell"/>
</dbReference>
<reference evidence="14" key="1">
    <citation type="submission" date="2015-06" db="EMBL/GenBank/DDBJ databases">
        <authorList>
            <person name="Bertelli C."/>
        </authorList>
    </citation>
    <scope>NUCLEOTIDE SEQUENCE [LARGE SCALE GENOMIC DNA]</scope>
    <source>
        <strain evidence="14">CRIB-30</strain>
    </source>
</reference>
<dbReference type="Gene3D" id="2.30.42.10">
    <property type="match status" value="2"/>
</dbReference>
<evidence type="ECO:0000256" key="5">
    <source>
        <dbReference type="ARBA" id="ARBA00022737"/>
    </source>
</evidence>
<dbReference type="Gene3D" id="2.40.10.120">
    <property type="match status" value="1"/>
</dbReference>